<organism evidence="2">
    <name type="scientific">Gasterosteus aculeatus</name>
    <name type="common">Three-spined stickleback</name>
    <dbReference type="NCBI Taxonomy" id="69293"/>
    <lineage>
        <taxon>Eukaryota</taxon>
        <taxon>Metazoa</taxon>
        <taxon>Chordata</taxon>
        <taxon>Craniata</taxon>
        <taxon>Vertebrata</taxon>
        <taxon>Euteleostomi</taxon>
        <taxon>Actinopterygii</taxon>
        <taxon>Neopterygii</taxon>
        <taxon>Teleostei</taxon>
        <taxon>Neoteleostei</taxon>
        <taxon>Acanthomorphata</taxon>
        <taxon>Eupercaria</taxon>
        <taxon>Perciformes</taxon>
        <taxon>Cottioidei</taxon>
        <taxon>Gasterosteales</taxon>
        <taxon>Gasterosteidae</taxon>
        <taxon>Gasterosteus</taxon>
    </lineage>
</organism>
<feature type="region of interest" description="Disordered" evidence="1">
    <location>
        <begin position="84"/>
        <end position="113"/>
    </location>
</feature>
<sequence length="113" mass="12222">MAADAAAAARRDEQLRQMPVVKLERSGPLPDRVALPKRSCPEVKSRTKAKAGSPSVKYGRQSLVMEPYPIRSRLAGAHVAEPCRISRGPPEAKPHCCPDNGNKEPRLGQAEDG</sequence>
<reference evidence="2" key="1">
    <citation type="submission" date="2006-01" db="EMBL/GenBank/DDBJ databases">
        <authorList>
            <person name="Lindblad-Toh K."/>
            <person name="Mauceli E."/>
            <person name="Grabherr M."/>
            <person name="Chang J.L."/>
            <person name="Lander E.S."/>
        </authorList>
    </citation>
    <scope>NUCLEOTIDE SEQUENCE [LARGE SCALE GENOMIC DNA]</scope>
</reference>
<accession>G3Q138</accession>
<reference evidence="2" key="2">
    <citation type="submission" date="2024-04" db="UniProtKB">
        <authorList>
            <consortium name="Ensembl"/>
        </authorList>
    </citation>
    <scope>IDENTIFICATION</scope>
</reference>
<feature type="compositionally biased region" description="Basic and acidic residues" evidence="1">
    <location>
        <begin position="90"/>
        <end position="106"/>
    </location>
</feature>
<dbReference type="AlphaFoldDB" id="G3Q138"/>
<name>G3Q138_GASAC</name>
<proteinExistence type="predicted"/>
<dbReference type="InParanoid" id="G3Q138"/>
<protein>
    <submittedName>
        <fullName evidence="2">Uncharacterized protein</fullName>
    </submittedName>
</protein>
<feature type="region of interest" description="Disordered" evidence="1">
    <location>
        <begin position="26"/>
        <end position="56"/>
    </location>
</feature>
<evidence type="ECO:0000313" key="2">
    <source>
        <dbReference type="Ensembl" id="ENSGACP00000023586.1"/>
    </source>
</evidence>
<dbReference type="Ensembl" id="ENSGACT00000023632.1">
    <property type="protein sequence ID" value="ENSGACP00000023586.1"/>
    <property type="gene ID" value="ENSGACG00000017849.1"/>
</dbReference>
<evidence type="ECO:0000256" key="1">
    <source>
        <dbReference type="SAM" id="MobiDB-lite"/>
    </source>
</evidence>
<dbReference type="Bgee" id="ENSGACG00000017849">
    <property type="expression patterns" value="Expressed in testis and 4 other cell types or tissues"/>
</dbReference>